<gene>
    <name evidence="1" type="ORF">LRP29_20335</name>
</gene>
<organism evidence="1 2">
    <name type="scientific">Mesorhizobium ciceri</name>
    <dbReference type="NCBI Taxonomy" id="39645"/>
    <lineage>
        <taxon>Bacteria</taxon>
        <taxon>Pseudomonadati</taxon>
        <taxon>Pseudomonadota</taxon>
        <taxon>Alphaproteobacteria</taxon>
        <taxon>Hyphomicrobiales</taxon>
        <taxon>Phyllobacteriaceae</taxon>
        <taxon>Mesorhizobium</taxon>
    </lineage>
</organism>
<evidence type="ECO:0000313" key="1">
    <source>
        <dbReference type="EMBL" id="UTU49835.1"/>
    </source>
</evidence>
<keyword evidence="2" id="KW-1185">Reference proteome</keyword>
<protein>
    <recommendedName>
        <fullName evidence="3">Transcriptional regulator</fullName>
    </recommendedName>
</protein>
<dbReference type="AlphaFoldDB" id="A0AB38T5Q1"/>
<dbReference type="Proteomes" id="UP001060070">
    <property type="component" value="Chromosome"/>
</dbReference>
<accession>A0AB38T5Q1</accession>
<dbReference type="RefSeq" id="WP_024505502.1">
    <property type="nucleotide sequence ID" value="NZ_CP088147.1"/>
</dbReference>
<dbReference type="EMBL" id="CP088147">
    <property type="protein sequence ID" value="UTU49835.1"/>
    <property type="molecule type" value="Genomic_DNA"/>
</dbReference>
<sequence length="188" mass="20387">MSFDPASLTYGFVGLAAGAGVHFFRRKTELEHQCEFLADVREDLLESFSSAGTVLDDKNTPKPIRQAILVLLAAYGDKKRGKSFAETFLVQVNGQEDAPSAEDDGMDPISQSMKNLGRANPALARQTHHVMASLVFGLVFLNLADDFKVEKMKTEAARDPVSLWARIARLFASNGGPDHHAGGKLIAA</sequence>
<reference evidence="1 2" key="1">
    <citation type="journal article" date="2022" name="Microbiol. Resour. Announc.">
        <title>Complete Genome Sequence of Mesorhizobium ciceri Strain R30, a Rhizobium Used as a Commercial Inoculant for Chickpea in Argentina.</title>
        <authorList>
            <person name="Foresto E."/>
            <person name="Revale S."/>
            <person name="Primo E."/>
            <person name="Nievas F."/>
            <person name="Carezzano E."/>
            <person name="Puente M."/>
            <person name="Alzari P."/>
            <person name="Mart M."/>
            <person name="Ben-Assaya M."/>
            <person name="Mornico D."/>
            <person name="Santoro M."/>
            <person name="Mart F."/>
            <person name="Giordano W."/>
            <person name="Bogino P."/>
        </authorList>
    </citation>
    <scope>NUCLEOTIDE SEQUENCE [LARGE SCALE GENOMIC DNA]</scope>
    <source>
        <strain evidence="1 2">R30</strain>
    </source>
</reference>
<evidence type="ECO:0008006" key="3">
    <source>
        <dbReference type="Google" id="ProtNLM"/>
    </source>
</evidence>
<proteinExistence type="predicted"/>
<name>A0AB38T5Q1_9HYPH</name>
<evidence type="ECO:0000313" key="2">
    <source>
        <dbReference type="Proteomes" id="UP001060070"/>
    </source>
</evidence>